<dbReference type="InterPro" id="IPR000330">
    <property type="entry name" value="SNF2_N"/>
</dbReference>
<dbReference type="InterPro" id="IPR014001">
    <property type="entry name" value="Helicase_ATP-bd"/>
</dbReference>
<dbReference type="InterPro" id="IPR022737">
    <property type="entry name" value="RapA_C"/>
</dbReference>
<dbReference type="Gene3D" id="2.30.30.140">
    <property type="match status" value="1"/>
</dbReference>
<evidence type="ECO:0000256" key="1">
    <source>
        <dbReference type="ARBA" id="ARBA00022741"/>
    </source>
</evidence>
<dbReference type="Pfam" id="PF18337">
    <property type="entry name" value="Tudor_RapA"/>
    <property type="match status" value="1"/>
</dbReference>
<evidence type="ECO:0000256" key="2">
    <source>
        <dbReference type="ARBA" id="ARBA00022801"/>
    </source>
</evidence>
<evidence type="ECO:0000256" key="6">
    <source>
        <dbReference type="ARBA" id="ARBA00023125"/>
    </source>
</evidence>
<keyword evidence="4 9" id="KW-0067">ATP-binding</keyword>
<dbReference type="Pfam" id="PF00176">
    <property type="entry name" value="SNF2-rel_dom"/>
    <property type="match status" value="1"/>
</dbReference>
<dbReference type="SUPFAM" id="SSF52540">
    <property type="entry name" value="P-loop containing nucleoside triphosphate hydrolases"/>
    <property type="match status" value="2"/>
</dbReference>
<keyword evidence="5 9" id="KW-0805">Transcription regulation</keyword>
<organism evidence="13 14">
    <name type="scientific">Pantoea ananatis (strain AJ13355)</name>
    <dbReference type="NCBI Taxonomy" id="932677"/>
    <lineage>
        <taxon>Bacteria</taxon>
        <taxon>Pseudomonadati</taxon>
        <taxon>Pseudomonadota</taxon>
        <taxon>Gammaproteobacteria</taxon>
        <taxon>Enterobacterales</taxon>
        <taxon>Erwiniaceae</taxon>
        <taxon>Pantoea</taxon>
    </lineage>
</organism>
<dbReference type="NCBIfam" id="NF003426">
    <property type="entry name" value="PRK04914.1"/>
    <property type="match status" value="1"/>
</dbReference>
<dbReference type="PROSITE" id="PS51194">
    <property type="entry name" value="HELICASE_CTER"/>
    <property type="match status" value="1"/>
</dbReference>
<dbReference type="Gene3D" id="3.40.50.300">
    <property type="entry name" value="P-loop containing nucleotide triphosphate hydrolases"/>
    <property type="match status" value="1"/>
</dbReference>
<comment type="function">
    <text evidence="9">Transcription regulator that activates transcription by stimulating RNA polymerase (RNAP) recycling in case of stress conditions such as supercoiled DNA or high salt concentrations. Probably acts by releasing the RNAP, when it is trapped or immobilized on tightly supercoiled DNA. Does not activate transcription on linear DNA. Probably not involved in DNA repair.</text>
</comment>
<dbReference type="GO" id="GO:0003677">
    <property type="term" value="F:DNA binding"/>
    <property type="evidence" value="ECO:0007669"/>
    <property type="project" value="UniProtKB-KW"/>
</dbReference>
<dbReference type="HAMAP" id="MF_01821">
    <property type="entry name" value="Helicase_RapA"/>
    <property type="match status" value="1"/>
</dbReference>
<dbReference type="Pfam" id="PF12137">
    <property type="entry name" value="RapA_C"/>
    <property type="match status" value="1"/>
</dbReference>
<dbReference type="InterPro" id="IPR023949">
    <property type="entry name" value="Helicase_RapA"/>
</dbReference>
<sequence length="990" mass="112434">MKCYCLRMGNTFKNVKNSSKNYMVFTLGQRWISDTESELGLGTVVAIDTRMITLLFPATGENRLYARSDSPVTRVIFNPGDTVTSHEGWQMQVDEVRNDNDLITYIGTRLDTEETHVMLREVMLDSKLVFSKPQDRLFAGQLDRMDRFALRFRARKYQSEQYRLPVSGLRGMRTNLIPHQLHIAHDVGRRHAPRVLLADEVGLGKTIEAGMIIQQQLLAGRAERVLIVVPETLQHQWLVEMLRRFNLRFALFDDDRYAEAQHDSDNAFDTEQLIICSLDFVRRNKQRLDKLADADWDLMVVDEAHHLAWSEGEPSREYQVIEKLAEKTPGVLLLTATPEQLGMESHFARLRLLDPDRFHDFAAFVEEQQHFRPIADAVTSLLADHAISQNEMNMINELVGEQDIEPLLQVANSDREGKQDARSELISMLMDRHGTSRVLFRNTRNGVKGFPKRELHAIRLPLPAQYQTAIKVSGIMGTRKSAEARARDLLYPEQIYQEFEGDTGTWWNFDPRVEWLMGYLTSNRKEKVLVICAQAATALQLEQVLREREGIRAAVFHEGLSIIERDRAAAWFASEENGAQVLLCSEIGSEGRNFQFASRLVMFDLPFNPDLLEQRIGRLDRIGQAHDIQILVPWLEKTAQAVLLRWYHEGLDAFEHTCPTGRAIYDSVNAELINYLAAPENSDGFDDFISECRKQHDALKSQLEQGRDRLLELNSNGGEAAQALANTIAEQDNDTELVNFALNLFDIVGINQEDRSDNLIVLTPSDHMLVPDFPGLPEDGCTITFNRDQALSREDTQFITWEHPLIRNGLDLILSGDTGSCALSLLKNKALPVGTLLVEMIYVVESQAPKHLQLTRFLPPTPVRLLLDRNGTNLAGKVEFESFNRQLNAVNRHTGSKLVNAVQQDVHAILTLAEKEVVSEARAVIDAARREASEKLGAELSRLEALRAVNPNIRDDEVEALETNRQQVLESLDEANWRLDALRLIVVTHQ</sequence>
<evidence type="ECO:0000256" key="5">
    <source>
        <dbReference type="ARBA" id="ARBA00023015"/>
    </source>
</evidence>
<dbReference type="PATRIC" id="fig|932677.3.peg.38"/>
<dbReference type="EMBL" id="AP012032">
    <property type="protein sequence ID" value="BAK10115.1"/>
    <property type="molecule type" value="Genomic_DNA"/>
</dbReference>
<feature type="domain" description="Helicase ATP-binding" evidence="11">
    <location>
        <begin position="186"/>
        <end position="356"/>
    </location>
</feature>
<dbReference type="GO" id="GO:0004386">
    <property type="term" value="F:helicase activity"/>
    <property type="evidence" value="ECO:0007669"/>
    <property type="project" value="UniProtKB-UniRule"/>
</dbReference>
<comment type="similarity">
    <text evidence="9">Belongs to the SNF2/RAD54 helicase family. RapA subfamily.</text>
</comment>
<dbReference type="InterPro" id="IPR040765">
    <property type="entry name" value="Tudor_1_RapA"/>
</dbReference>
<dbReference type="InterPro" id="IPR040766">
    <property type="entry name" value="Tudor_2_RapA"/>
</dbReference>
<reference evidence="14" key="1">
    <citation type="journal article" date="2012" name="Appl. Microbiol. Biotechnol.">
        <title>The complete genome sequence of Pantoea ananatis AJ13355, an organism with great biotechnological potential.</title>
        <authorList>
            <person name="Hara Y."/>
            <person name="Kadotani N."/>
            <person name="Izui H."/>
            <person name="Katashkina J.I."/>
            <person name="Kuvaeva T.M."/>
            <person name="Andreeva I.G."/>
            <person name="Golubeva L.I."/>
            <person name="Malko D.B."/>
            <person name="Makeev V.J."/>
            <person name="Mashko S.V."/>
            <person name="Kozlov Y.I."/>
        </authorList>
    </citation>
    <scope>NUCLEOTIDE SEQUENCE [LARGE SCALE GENOMIC DNA]</scope>
    <source>
        <strain evidence="14">AJ13355</strain>
    </source>
</reference>
<evidence type="ECO:0000256" key="10">
    <source>
        <dbReference type="SAM" id="Coils"/>
    </source>
</evidence>
<evidence type="ECO:0000259" key="11">
    <source>
        <dbReference type="PROSITE" id="PS51192"/>
    </source>
</evidence>
<evidence type="ECO:0000313" key="13">
    <source>
        <dbReference type="EMBL" id="BAK10115.1"/>
    </source>
</evidence>
<dbReference type="GO" id="GO:0005524">
    <property type="term" value="F:ATP binding"/>
    <property type="evidence" value="ECO:0007669"/>
    <property type="project" value="UniProtKB-UniRule"/>
</dbReference>
<dbReference type="Gene3D" id="6.10.140.1500">
    <property type="match status" value="1"/>
</dbReference>
<dbReference type="Gene3D" id="6.10.140.2230">
    <property type="match status" value="1"/>
</dbReference>
<keyword evidence="7 9" id="KW-0010">Activator</keyword>
<dbReference type="eggNOG" id="COG0553">
    <property type="taxonomic scope" value="Bacteria"/>
</dbReference>
<comment type="subunit">
    <text evidence="9">Interacts with the RNAP. Has a higher affinity for the core RNAP than for the holoenzyme. Its ATPase activity is stimulated by binding to RNAP.</text>
</comment>
<dbReference type="InterPro" id="IPR049730">
    <property type="entry name" value="SNF2/RAD54-like_C"/>
</dbReference>
<dbReference type="InterPro" id="IPR038718">
    <property type="entry name" value="SNF2-like_sf"/>
</dbReference>
<feature type="domain" description="Helicase C-terminal" evidence="12">
    <location>
        <begin position="512"/>
        <end position="666"/>
    </location>
</feature>
<dbReference type="Gene3D" id="3.30.360.80">
    <property type="match status" value="1"/>
</dbReference>
<dbReference type="GO" id="GO:0016817">
    <property type="term" value="F:hydrolase activity, acting on acid anhydrides"/>
    <property type="evidence" value="ECO:0007669"/>
    <property type="project" value="InterPro"/>
</dbReference>
<evidence type="ECO:0000259" key="12">
    <source>
        <dbReference type="PROSITE" id="PS51194"/>
    </source>
</evidence>
<evidence type="ECO:0000256" key="7">
    <source>
        <dbReference type="ARBA" id="ARBA00023159"/>
    </source>
</evidence>
<keyword evidence="1 9" id="KW-0547">Nucleotide-binding</keyword>
<dbReference type="EC" id="3.6.4.-" evidence="9"/>
<dbReference type="Gene3D" id="3.40.50.10810">
    <property type="entry name" value="Tandem AAA-ATPase domain"/>
    <property type="match status" value="1"/>
</dbReference>
<evidence type="ECO:0000256" key="3">
    <source>
        <dbReference type="ARBA" id="ARBA00022806"/>
    </source>
</evidence>
<feature type="short sequence motif" description="DEAH box" evidence="9">
    <location>
        <begin position="302"/>
        <end position="305"/>
    </location>
</feature>
<dbReference type="InterPro" id="IPR001650">
    <property type="entry name" value="Helicase_C-like"/>
</dbReference>
<dbReference type="CDD" id="cd18793">
    <property type="entry name" value="SF2_C_SNF"/>
    <property type="match status" value="1"/>
</dbReference>
<dbReference type="InterPro" id="IPR027417">
    <property type="entry name" value="P-loop_NTPase"/>
</dbReference>
<dbReference type="CDD" id="cd18011">
    <property type="entry name" value="DEXDc_RapA"/>
    <property type="match status" value="1"/>
</dbReference>
<keyword evidence="10" id="KW-0175">Coiled coil</keyword>
<evidence type="ECO:0000313" key="14">
    <source>
        <dbReference type="Proteomes" id="UP000006690"/>
    </source>
</evidence>
<feature type="coiled-coil region" evidence="10">
    <location>
        <begin position="689"/>
        <end position="716"/>
    </location>
</feature>
<dbReference type="PROSITE" id="PS51192">
    <property type="entry name" value="HELICASE_ATP_BIND_1"/>
    <property type="match status" value="1"/>
</dbReference>
<keyword evidence="3 9" id="KW-0347">Helicase</keyword>
<feature type="binding site" evidence="9">
    <location>
        <begin position="199"/>
        <end position="206"/>
    </location>
    <ligand>
        <name>ATP</name>
        <dbReference type="ChEBI" id="CHEBI:30616"/>
    </ligand>
</feature>
<keyword evidence="8 9" id="KW-0804">Transcription</keyword>
<dbReference type="Proteomes" id="UP000006690">
    <property type="component" value="Chromosome"/>
</dbReference>
<evidence type="ECO:0000256" key="8">
    <source>
        <dbReference type="ARBA" id="ARBA00023163"/>
    </source>
</evidence>
<dbReference type="SMART" id="SM00490">
    <property type="entry name" value="HELICc"/>
    <property type="match status" value="1"/>
</dbReference>
<dbReference type="KEGG" id="paj:PAJ_0035"/>
<dbReference type="Gene3D" id="2.30.30.930">
    <property type="match status" value="1"/>
</dbReference>
<dbReference type="InterPro" id="IPR057342">
    <property type="entry name" value="DEXDc_RapA"/>
</dbReference>
<protein>
    <recommendedName>
        <fullName evidence="9">RNA polymerase-associated protein RapA</fullName>
        <ecNumber evidence="9">3.6.4.-</ecNumber>
    </recommendedName>
    <alternativeName>
        <fullName evidence="9">ATP-dependent helicase HepA</fullName>
    </alternativeName>
</protein>
<keyword evidence="6 9" id="KW-0238">DNA-binding</keyword>
<dbReference type="PANTHER" id="PTHR45766">
    <property type="entry name" value="DNA ANNEALING HELICASE AND ENDONUCLEASE ZRANB3 FAMILY MEMBER"/>
    <property type="match status" value="1"/>
</dbReference>
<evidence type="ECO:0000256" key="4">
    <source>
        <dbReference type="ARBA" id="ARBA00022840"/>
    </source>
</evidence>
<proteinExistence type="inferred from homology"/>
<keyword evidence="2 9" id="KW-0378">Hydrolase</keyword>
<dbReference type="FunFam" id="3.40.50.300:FF:000350">
    <property type="entry name" value="RNA polymerase-associated protein RapA"/>
    <property type="match status" value="1"/>
</dbReference>
<dbReference type="FunFam" id="3.30.360.80:FF:000001">
    <property type="entry name" value="RNA polymerase-associated protein RapA"/>
    <property type="match status" value="1"/>
</dbReference>
<dbReference type="SMART" id="SM00487">
    <property type="entry name" value="DEXDc"/>
    <property type="match status" value="1"/>
</dbReference>
<name>A0A0H3L0A7_PANAA</name>
<accession>A0A0H3L0A7</accession>
<evidence type="ECO:0000256" key="9">
    <source>
        <dbReference type="HAMAP-Rule" id="MF_01821"/>
    </source>
</evidence>
<dbReference type="PANTHER" id="PTHR45766:SF6">
    <property type="entry name" value="SWI_SNF-RELATED MATRIX-ASSOCIATED ACTIN-DEPENDENT REGULATOR OF CHROMATIN SUBFAMILY A-LIKE PROTEIN 1"/>
    <property type="match status" value="1"/>
</dbReference>
<dbReference type="GO" id="GO:0006355">
    <property type="term" value="P:regulation of DNA-templated transcription"/>
    <property type="evidence" value="ECO:0007669"/>
    <property type="project" value="UniProtKB-UniRule"/>
</dbReference>
<dbReference type="HOGENOM" id="CLU_011520_0_0_6"/>
<dbReference type="Pfam" id="PF00271">
    <property type="entry name" value="Helicase_C"/>
    <property type="match status" value="1"/>
</dbReference>
<gene>
    <name evidence="9 13" type="primary">rapA</name>
    <name evidence="13" type="ordered locus">PAJ_0035</name>
</gene>
<dbReference type="Pfam" id="PF18339">
    <property type="entry name" value="Tudor_1_RapA"/>
    <property type="match status" value="1"/>
</dbReference>
<dbReference type="AlphaFoldDB" id="A0A0H3L0A7"/>
<dbReference type="FunFam" id="3.40.50.10810:FF:000012">
    <property type="entry name" value="RNA polymerase-associated protein RapA"/>
    <property type="match status" value="1"/>
</dbReference>